<comment type="catalytic activity">
    <reaction evidence="8">
        <text>fluoride(in) = fluoride(out)</text>
        <dbReference type="Rhea" id="RHEA:76159"/>
        <dbReference type="ChEBI" id="CHEBI:17051"/>
    </reaction>
    <physiologicalReaction direction="left-to-right" evidence="8">
        <dbReference type="Rhea" id="RHEA:76160"/>
    </physiologicalReaction>
</comment>
<evidence type="ECO:0000256" key="3">
    <source>
        <dbReference type="ARBA" id="ARBA00022692"/>
    </source>
</evidence>
<evidence type="ECO:0000256" key="9">
    <source>
        <dbReference type="ARBA" id="ARBA00049940"/>
    </source>
</evidence>
<evidence type="ECO:0000256" key="4">
    <source>
        <dbReference type="ARBA" id="ARBA00022989"/>
    </source>
</evidence>
<dbReference type="NCBIfam" id="TIGR00494">
    <property type="entry name" value="crcB"/>
    <property type="match status" value="1"/>
</dbReference>
<comment type="activity regulation">
    <text evidence="10">Na(+) is not transported, but it plays an essential structural role and its presence is essential for fluoride channel function.</text>
</comment>
<keyword evidence="2 10" id="KW-1003">Cell membrane</keyword>
<dbReference type="GO" id="GO:0062054">
    <property type="term" value="F:fluoride channel activity"/>
    <property type="evidence" value="ECO:0007669"/>
    <property type="project" value="UniProtKB-UniRule"/>
</dbReference>
<organism evidence="11 12">
    <name type="scientific">Sporolactobacillus inulinus CASD</name>
    <dbReference type="NCBI Taxonomy" id="1069536"/>
    <lineage>
        <taxon>Bacteria</taxon>
        <taxon>Bacillati</taxon>
        <taxon>Bacillota</taxon>
        <taxon>Bacilli</taxon>
        <taxon>Bacillales</taxon>
        <taxon>Sporolactobacillaceae</taxon>
        <taxon>Sporolactobacillus</taxon>
    </lineage>
</organism>
<comment type="similarity">
    <text evidence="7 10">Belongs to the fluoride channel Fluc/FEX (TC 1.A.43) family.</text>
</comment>
<keyword evidence="4 10" id="KW-1133">Transmembrane helix</keyword>
<dbReference type="EMBL" id="AFVQ02000037">
    <property type="protein sequence ID" value="KLI03448.1"/>
    <property type="molecule type" value="Genomic_DNA"/>
</dbReference>
<sequence length="141" mass="15673">MYSKEVHLVIDALLVLFGVLGALSRYSLSLIIHVPYHFPLATLIINLLGCFILAFVTRFLIWIPRVSPKLVAVFGTGFVGSFTTFSTFSLESFALIQSNHYLEAAIYLLLSGFGGLAASALGFRLSKILLIKQRRRLRHAD</sequence>
<dbReference type="AlphaFoldDB" id="A0A0U1QRN6"/>
<comment type="subcellular location">
    <subcellularLocation>
        <location evidence="1 10">Cell membrane</location>
        <topology evidence="1 10">Multi-pass membrane protein</topology>
    </subcellularLocation>
</comment>
<feature type="transmembrane region" description="Helical" evidence="10">
    <location>
        <begin position="12"/>
        <end position="34"/>
    </location>
</feature>
<keyword evidence="10" id="KW-0406">Ion transport</keyword>
<evidence type="ECO:0000256" key="6">
    <source>
        <dbReference type="ARBA" id="ARBA00023303"/>
    </source>
</evidence>
<keyword evidence="6 10" id="KW-0407">Ion channel</keyword>
<name>A0A0U1QRN6_9BACL</name>
<keyword evidence="3 10" id="KW-0812">Transmembrane</keyword>
<gene>
    <name evidence="10" type="primary">fluC</name>
    <name evidence="10" type="synonym">crcB</name>
    <name evidence="11" type="ORF">SINU_02630</name>
</gene>
<feature type="transmembrane region" description="Helical" evidence="10">
    <location>
        <begin position="70"/>
        <end position="90"/>
    </location>
</feature>
<evidence type="ECO:0000256" key="2">
    <source>
        <dbReference type="ARBA" id="ARBA00022475"/>
    </source>
</evidence>
<keyword evidence="5 10" id="KW-0472">Membrane</keyword>
<evidence type="ECO:0000256" key="5">
    <source>
        <dbReference type="ARBA" id="ARBA00023136"/>
    </source>
</evidence>
<dbReference type="OrthoDB" id="9799631at2"/>
<evidence type="ECO:0000256" key="10">
    <source>
        <dbReference type="HAMAP-Rule" id="MF_00454"/>
    </source>
</evidence>
<dbReference type="PANTHER" id="PTHR28259">
    <property type="entry name" value="FLUORIDE EXPORT PROTEIN 1-RELATED"/>
    <property type="match status" value="1"/>
</dbReference>
<dbReference type="InterPro" id="IPR003691">
    <property type="entry name" value="FluC"/>
</dbReference>
<dbReference type="STRING" id="1069536.SINU_02630"/>
<feature type="transmembrane region" description="Helical" evidence="10">
    <location>
        <begin position="105"/>
        <end position="126"/>
    </location>
</feature>
<dbReference type="HAMAP" id="MF_00454">
    <property type="entry name" value="FluC"/>
    <property type="match status" value="1"/>
</dbReference>
<keyword evidence="10" id="KW-0479">Metal-binding</keyword>
<evidence type="ECO:0000313" key="11">
    <source>
        <dbReference type="EMBL" id="KLI03448.1"/>
    </source>
</evidence>
<keyword evidence="10" id="KW-0915">Sodium</keyword>
<dbReference type="GO" id="GO:0046872">
    <property type="term" value="F:metal ion binding"/>
    <property type="evidence" value="ECO:0007669"/>
    <property type="project" value="UniProtKB-KW"/>
</dbReference>
<feature type="binding site" evidence="10">
    <location>
        <position position="83"/>
    </location>
    <ligand>
        <name>Na(+)</name>
        <dbReference type="ChEBI" id="CHEBI:29101"/>
        <note>structural</note>
    </ligand>
</feature>
<dbReference type="PANTHER" id="PTHR28259:SF1">
    <property type="entry name" value="FLUORIDE EXPORT PROTEIN 1-RELATED"/>
    <property type="match status" value="1"/>
</dbReference>
<proteinExistence type="inferred from homology"/>
<reference evidence="11 12" key="1">
    <citation type="journal article" date="2011" name="J. Bacteriol.">
        <title>Draft genome sequence of Sporolactobacillus inulinus strain CASD, an efficient D-lactic acid-producing bacterium with high-concentration lactate tolerance capability.</title>
        <authorList>
            <person name="Yu B."/>
            <person name="Su F."/>
            <person name="Wang L."/>
            <person name="Xu K."/>
            <person name="Zhao B."/>
            <person name="Xu P."/>
        </authorList>
    </citation>
    <scope>NUCLEOTIDE SEQUENCE [LARGE SCALE GENOMIC DNA]</scope>
    <source>
        <strain evidence="11 12">CASD</strain>
    </source>
</reference>
<evidence type="ECO:0000256" key="1">
    <source>
        <dbReference type="ARBA" id="ARBA00004651"/>
    </source>
</evidence>
<keyword evidence="12" id="KW-1185">Reference proteome</keyword>
<dbReference type="Pfam" id="PF02537">
    <property type="entry name" value="CRCB"/>
    <property type="match status" value="1"/>
</dbReference>
<protein>
    <recommendedName>
        <fullName evidence="10">Fluoride-specific ion channel FluC</fullName>
    </recommendedName>
</protein>
<feature type="binding site" evidence="10">
    <location>
        <position position="80"/>
    </location>
    <ligand>
        <name>Na(+)</name>
        <dbReference type="ChEBI" id="CHEBI:29101"/>
        <note>structural</note>
    </ligand>
</feature>
<dbReference type="Proteomes" id="UP000035553">
    <property type="component" value="Unassembled WGS sequence"/>
</dbReference>
<feature type="transmembrane region" description="Helical" evidence="10">
    <location>
        <begin position="40"/>
        <end position="63"/>
    </location>
</feature>
<comment type="caution">
    <text evidence="11">The sequence shown here is derived from an EMBL/GenBank/DDBJ whole genome shotgun (WGS) entry which is preliminary data.</text>
</comment>
<evidence type="ECO:0000313" key="12">
    <source>
        <dbReference type="Proteomes" id="UP000035553"/>
    </source>
</evidence>
<dbReference type="GO" id="GO:0140114">
    <property type="term" value="P:cellular detoxification of fluoride"/>
    <property type="evidence" value="ECO:0007669"/>
    <property type="project" value="UniProtKB-UniRule"/>
</dbReference>
<evidence type="ECO:0000256" key="7">
    <source>
        <dbReference type="ARBA" id="ARBA00035120"/>
    </source>
</evidence>
<comment type="function">
    <text evidence="9 10">Fluoride-specific ion channel. Important for reducing fluoride concentration in the cell, thus reducing its toxicity.</text>
</comment>
<dbReference type="GO" id="GO:0005886">
    <property type="term" value="C:plasma membrane"/>
    <property type="evidence" value="ECO:0007669"/>
    <property type="project" value="UniProtKB-SubCell"/>
</dbReference>
<evidence type="ECO:0000256" key="8">
    <source>
        <dbReference type="ARBA" id="ARBA00035585"/>
    </source>
</evidence>
<keyword evidence="10" id="KW-0813">Transport</keyword>
<accession>A0A0U1QRN6</accession>